<protein>
    <submittedName>
        <fullName evidence="1">Uncharacterized protein</fullName>
    </submittedName>
</protein>
<dbReference type="EMBL" id="MIKF01000046">
    <property type="protein sequence ID" value="RTE81115.1"/>
    <property type="molecule type" value="Genomic_DNA"/>
</dbReference>
<dbReference type="Proteomes" id="UP000287124">
    <property type="component" value="Unassembled WGS sequence"/>
</dbReference>
<comment type="caution">
    <text evidence="1">The sequence shown here is derived from an EMBL/GenBank/DDBJ whole genome shotgun (WGS) entry which is preliminary data.</text>
</comment>
<gene>
    <name evidence="1" type="ORF">BHE90_004396</name>
</gene>
<name>A0A430LZG2_9HYPO</name>
<sequence>MVPPESDRTATTSRRTSTISYALVPWWTLPKKRLRFRKATISGYDFSASFFISPFRRAVFGNDDAELGFVQGVVQGDILLPAGSYISNDMAFVHMEADTYQVIWTPNNCFGFLKRDDMDARF</sequence>
<organism evidence="1 2">
    <name type="scientific">Fusarium euwallaceae</name>
    <dbReference type="NCBI Taxonomy" id="1147111"/>
    <lineage>
        <taxon>Eukaryota</taxon>
        <taxon>Fungi</taxon>
        <taxon>Dikarya</taxon>
        <taxon>Ascomycota</taxon>
        <taxon>Pezizomycotina</taxon>
        <taxon>Sordariomycetes</taxon>
        <taxon>Hypocreomycetidae</taxon>
        <taxon>Hypocreales</taxon>
        <taxon>Nectriaceae</taxon>
        <taxon>Fusarium</taxon>
        <taxon>Fusarium solani species complex</taxon>
    </lineage>
</organism>
<evidence type="ECO:0000313" key="2">
    <source>
        <dbReference type="Proteomes" id="UP000287124"/>
    </source>
</evidence>
<keyword evidence="2" id="KW-1185">Reference proteome</keyword>
<accession>A0A430LZG2</accession>
<proteinExistence type="predicted"/>
<dbReference type="AlphaFoldDB" id="A0A430LZG2"/>
<evidence type="ECO:0000313" key="1">
    <source>
        <dbReference type="EMBL" id="RTE81115.1"/>
    </source>
</evidence>
<reference evidence="1 2" key="1">
    <citation type="submission" date="2017-06" db="EMBL/GenBank/DDBJ databases">
        <title>Comparative genomic analysis of Ambrosia Fusariam Clade fungi.</title>
        <authorList>
            <person name="Stajich J.E."/>
            <person name="Carrillo J."/>
            <person name="Kijimoto T."/>
            <person name="Eskalen A."/>
            <person name="O'Donnell K."/>
            <person name="Kasson M."/>
        </authorList>
    </citation>
    <scope>NUCLEOTIDE SEQUENCE [LARGE SCALE GENOMIC DNA]</scope>
    <source>
        <strain evidence="1 2">UCR1854</strain>
    </source>
</reference>